<dbReference type="EMBL" id="GL377605">
    <property type="protein sequence ID" value="EFJ19801.1"/>
    <property type="molecule type" value="Genomic_DNA"/>
</dbReference>
<name>D8S7R8_SELML</name>
<dbReference type="InterPro" id="IPR027417">
    <property type="entry name" value="P-loop_NTPase"/>
</dbReference>
<accession>D8S7R8</accession>
<dbReference type="Gene3D" id="3.40.50.300">
    <property type="entry name" value="P-loop containing nucleotide triphosphate hydrolases"/>
    <property type="match status" value="1"/>
</dbReference>
<dbReference type="STRING" id="88036.D8S7R8"/>
<dbReference type="Proteomes" id="UP000001514">
    <property type="component" value="Unassembled WGS sequence"/>
</dbReference>
<proteinExistence type="predicted"/>
<keyword evidence="7" id="KW-1185">Reference proteome</keyword>
<evidence type="ECO:0000259" key="5">
    <source>
        <dbReference type="SMART" id="SM00382"/>
    </source>
</evidence>
<keyword evidence="3" id="KW-0496">Mitochondrion</keyword>
<dbReference type="InterPro" id="IPR003593">
    <property type="entry name" value="AAA+_ATPase"/>
</dbReference>
<keyword evidence="4" id="KW-0067">ATP-binding</keyword>
<evidence type="ECO:0000256" key="2">
    <source>
        <dbReference type="ARBA" id="ARBA00022741"/>
    </source>
</evidence>
<comment type="subcellular location">
    <subcellularLocation>
        <location evidence="1">Mitochondrion outer membrane</location>
        <topology evidence="1">Single-pass membrane protein</topology>
    </subcellularLocation>
</comment>
<dbReference type="Gramene" id="EFJ19801">
    <property type="protein sequence ID" value="EFJ19801"/>
    <property type="gene ID" value="SELMODRAFT_110504"/>
</dbReference>
<gene>
    <name evidence="6" type="ORF">SELMODRAFT_110504</name>
</gene>
<keyword evidence="3" id="KW-1000">Mitochondrion outer membrane</keyword>
<dbReference type="InterPro" id="IPR051701">
    <property type="entry name" value="Mito_OM_Translocase_MSP1"/>
</dbReference>
<feature type="domain" description="AAA+ ATPase" evidence="5">
    <location>
        <begin position="255"/>
        <end position="389"/>
    </location>
</feature>
<dbReference type="InParanoid" id="D8S7R8"/>
<evidence type="ECO:0000256" key="4">
    <source>
        <dbReference type="ARBA" id="ARBA00022840"/>
    </source>
</evidence>
<dbReference type="PANTHER" id="PTHR45644">
    <property type="entry name" value="AAA ATPASE, PUTATIVE (AFU_ORTHOLOGUE AFUA_2G12920)-RELATED-RELATED"/>
    <property type="match status" value="1"/>
</dbReference>
<keyword evidence="2" id="KW-0547">Nucleotide-binding</keyword>
<dbReference type="SUPFAM" id="SSF52540">
    <property type="entry name" value="P-loop containing nucleoside triphosphate hydrolases"/>
    <property type="match status" value="1"/>
</dbReference>
<evidence type="ECO:0000256" key="1">
    <source>
        <dbReference type="ARBA" id="ARBA00004572"/>
    </source>
</evidence>
<dbReference type="KEGG" id="smo:SELMODRAFT_110504"/>
<dbReference type="eggNOG" id="KOG0737">
    <property type="taxonomic scope" value="Eukaryota"/>
</dbReference>
<dbReference type="AlphaFoldDB" id="D8S7R8"/>
<keyword evidence="3" id="KW-0472">Membrane</keyword>
<evidence type="ECO:0000256" key="3">
    <source>
        <dbReference type="ARBA" id="ARBA00022787"/>
    </source>
</evidence>
<dbReference type="Pfam" id="PF17862">
    <property type="entry name" value="AAA_lid_3"/>
    <property type="match status" value="1"/>
</dbReference>
<dbReference type="GO" id="GO:0016887">
    <property type="term" value="F:ATP hydrolysis activity"/>
    <property type="evidence" value="ECO:0007669"/>
    <property type="project" value="InterPro"/>
</dbReference>
<feature type="non-terminal residue" evidence="6">
    <location>
        <position position="1"/>
    </location>
</feature>
<sequence>LVMLPLMKVLERCTRLVVYFPDPEDWFRRAVAITQRKEFLEKLQDKLDMLSGGIVLIASRINVENKSTRHPEHTGYYLEDIYSLFENKVKIVPPKDKDMLQKWQDELKSDSAMYRSKTNTKKIEETRVTLCLNFAEAERIVGHTLNIHISQALDSASKGSTGTSLSLESLQLSVDKLEISKNTTTKILRNVSRHMQITYDEYETMLLPCVIAAGETGLSFRNVGGLKKVKATLQELLILPLTRPKLFSKGNLLKPCRGMLLFGPPGTGKTHIAKAIASEANTAFISITSSTISSMWYGEAEKLAKAVFTLAEKLAPTIIFVDEVDSILGARGELNEDETSRSVKNEFMTAWDGLRTKDDKRVMLLAATNRLDEAVIRRLPRRILISLPKRSSRVEILKVLLEGEKLDNKFDLEELGRLTTGYSGSDLKNLCTAAAYVPVRELLAKEAEVVTTLTLTLSNFPKSLQLNEKVNDDVEIRPLCVDDFKKSMCKV</sequence>
<dbReference type="InterPro" id="IPR003959">
    <property type="entry name" value="ATPase_AAA_core"/>
</dbReference>
<dbReference type="GO" id="GO:0005524">
    <property type="term" value="F:ATP binding"/>
    <property type="evidence" value="ECO:0007669"/>
    <property type="project" value="UniProtKB-KW"/>
</dbReference>
<protein>
    <recommendedName>
        <fullName evidence="5">AAA+ ATPase domain-containing protein</fullName>
    </recommendedName>
</protein>
<dbReference type="PANTHER" id="PTHR45644:SF56">
    <property type="entry name" value="AAA ATPASE, PUTATIVE (AFU_ORTHOLOGUE AFUA_2G12920)-RELATED"/>
    <property type="match status" value="1"/>
</dbReference>
<dbReference type="InterPro" id="IPR041569">
    <property type="entry name" value="AAA_lid_3"/>
</dbReference>
<evidence type="ECO:0000313" key="7">
    <source>
        <dbReference type="Proteomes" id="UP000001514"/>
    </source>
</evidence>
<evidence type="ECO:0000313" key="6">
    <source>
        <dbReference type="EMBL" id="EFJ19801.1"/>
    </source>
</evidence>
<reference evidence="6 7" key="1">
    <citation type="journal article" date="2011" name="Science">
        <title>The Selaginella genome identifies genetic changes associated with the evolution of vascular plants.</title>
        <authorList>
            <person name="Banks J.A."/>
            <person name="Nishiyama T."/>
            <person name="Hasebe M."/>
            <person name="Bowman J.L."/>
            <person name="Gribskov M."/>
            <person name="dePamphilis C."/>
            <person name="Albert V.A."/>
            <person name="Aono N."/>
            <person name="Aoyama T."/>
            <person name="Ambrose B.A."/>
            <person name="Ashton N.W."/>
            <person name="Axtell M.J."/>
            <person name="Barker E."/>
            <person name="Barker M.S."/>
            <person name="Bennetzen J.L."/>
            <person name="Bonawitz N.D."/>
            <person name="Chapple C."/>
            <person name="Cheng C."/>
            <person name="Correa L.G."/>
            <person name="Dacre M."/>
            <person name="DeBarry J."/>
            <person name="Dreyer I."/>
            <person name="Elias M."/>
            <person name="Engstrom E.M."/>
            <person name="Estelle M."/>
            <person name="Feng L."/>
            <person name="Finet C."/>
            <person name="Floyd S.K."/>
            <person name="Frommer W.B."/>
            <person name="Fujita T."/>
            <person name="Gramzow L."/>
            <person name="Gutensohn M."/>
            <person name="Harholt J."/>
            <person name="Hattori M."/>
            <person name="Heyl A."/>
            <person name="Hirai T."/>
            <person name="Hiwatashi Y."/>
            <person name="Ishikawa M."/>
            <person name="Iwata M."/>
            <person name="Karol K.G."/>
            <person name="Koehler B."/>
            <person name="Kolukisaoglu U."/>
            <person name="Kubo M."/>
            <person name="Kurata T."/>
            <person name="Lalonde S."/>
            <person name="Li K."/>
            <person name="Li Y."/>
            <person name="Litt A."/>
            <person name="Lyons E."/>
            <person name="Manning G."/>
            <person name="Maruyama T."/>
            <person name="Michael T.P."/>
            <person name="Mikami K."/>
            <person name="Miyazaki S."/>
            <person name="Morinaga S."/>
            <person name="Murata T."/>
            <person name="Mueller-Roeber B."/>
            <person name="Nelson D.R."/>
            <person name="Obara M."/>
            <person name="Oguri Y."/>
            <person name="Olmstead R.G."/>
            <person name="Onodera N."/>
            <person name="Petersen B.L."/>
            <person name="Pils B."/>
            <person name="Prigge M."/>
            <person name="Rensing S.A."/>
            <person name="Riano-Pachon D.M."/>
            <person name="Roberts A.W."/>
            <person name="Sato Y."/>
            <person name="Scheller H.V."/>
            <person name="Schulz B."/>
            <person name="Schulz C."/>
            <person name="Shakirov E.V."/>
            <person name="Shibagaki N."/>
            <person name="Shinohara N."/>
            <person name="Shippen D.E."/>
            <person name="Soerensen I."/>
            <person name="Sotooka R."/>
            <person name="Sugimoto N."/>
            <person name="Sugita M."/>
            <person name="Sumikawa N."/>
            <person name="Tanurdzic M."/>
            <person name="Theissen G."/>
            <person name="Ulvskov P."/>
            <person name="Wakazuki S."/>
            <person name="Weng J.K."/>
            <person name="Willats W.W."/>
            <person name="Wipf D."/>
            <person name="Wolf P.G."/>
            <person name="Yang L."/>
            <person name="Zimmer A.D."/>
            <person name="Zhu Q."/>
            <person name="Mitros T."/>
            <person name="Hellsten U."/>
            <person name="Loque D."/>
            <person name="Otillar R."/>
            <person name="Salamov A."/>
            <person name="Schmutz J."/>
            <person name="Shapiro H."/>
            <person name="Lindquist E."/>
            <person name="Lucas S."/>
            <person name="Rokhsar D."/>
            <person name="Grigoriev I.V."/>
        </authorList>
    </citation>
    <scope>NUCLEOTIDE SEQUENCE [LARGE SCALE GENOMIC DNA]</scope>
</reference>
<dbReference type="SMART" id="SM00382">
    <property type="entry name" value="AAA"/>
    <property type="match status" value="1"/>
</dbReference>
<dbReference type="HOGENOM" id="CLU_000688_21_14_1"/>
<dbReference type="Pfam" id="PF00004">
    <property type="entry name" value="AAA"/>
    <property type="match status" value="1"/>
</dbReference>
<dbReference type="Gene3D" id="1.10.8.60">
    <property type="match status" value="1"/>
</dbReference>
<dbReference type="GO" id="GO:0005741">
    <property type="term" value="C:mitochondrial outer membrane"/>
    <property type="evidence" value="ECO:0000318"/>
    <property type="project" value="GO_Central"/>
</dbReference>
<organism evidence="7">
    <name type="scientific">Selaginella moellendorffii</name>
    <name type="common">Spikemoss</name>
    <dbReference type="NCBI Taxonomy" id="88036"/>
    <lineage>
        <taxon>Eukaryota</taxon>
        <taxon>Viridiplantae</taxon>
        <taxon>Streptophyta</taxon>
        <taxon>Embryophyta</taxon>
        <taxon>Tracheophyta</taxon>
        <taxon>Lycopodiopsida</taxon>
        <taxon>Selaginellales</taxon>
        <taxon>Selaginellaceae</taxon>
        <taxon>Selaginella</taxon>
    </lineage>
</organism>